<organism evidence="1 2">
    <name type="scientific">Synechococcus phage ACG-2014f</name>
    <dbReference type="NCBI Taxonomy" id="1493511"/>
    <lineage>
        <taxon>Viruses</taxon>
        <taxon>Duplodnaviria</taxon>
        <taxon>Heunggongvirae</taxon>
        <taxon>Uroviricota</taxon>
        <taxon>Caudoviricetes</taxon>
        <taxon>Pantevenvirales</taxon>
        <taxon>Kyanoviridae</taxon>
        <taxon>Atlauavirus</taxon>
        <taxon>Atlauavirus tusconc8</taxon>
    </lineage>
</organism>
<proteinExistence type="predicted"/>
<accession>A0A0E3FB60</accession>
<name>A0A0E3FB60_9CAUD</name>
<dbReference type="Proteomes" id="UP000185319">
    <property type="component" value="Segment"/>
</dbReference>
<gene>
    <name evidence="1" type="ORF">Syn7803C9_65</name>
</gene>
<reference evidence="1 2" key="1">
    <citation type="submission" date="2013-12" db="EMBL/GenBank/DDBJ databases">
        <title>Ecological redundancy of diverse viral populations within a natural community.</title>
        <authorList>
            <person name="Gregory A.C."/>
            <person name="LaButti K."/>
            <person name="Copeland A."/>
            <person name="Woyke T."/>
            <person name="Sullivan M.B."/>
        </authorList>
    </citation>
    <scope>NUCLEOTIDE SEQUENCE [LARGE SCALE GENOMIC DNA]</scope>
    <source>
        <strain evidence="1">Syn7803C9</strain>
    </source>
</reference>
<protein>
    <submittedName>
        <fullName evidence="1">Uncharacterized protein</fullName>
    </submittedName>
</protein>
<evidence type="ECO:0000313" key="1">
    <source>
        <dbReference type="EMBL" id="AIX23255.1"/>
    </source>
</evidence>
<sequence>MTVEEVAQAPLANPSGGAILYSYQREPPMTHLSFTQTTQNALRELDRLEGIKVRLAGLIVDLKETPSANSETWVRMYTDRLVSNVIPAIKEVKEYLTSQDALVTKASN</sequence>
<evidence type="ECO:0000313" key="2">
    <source>
        <dbReference type="Proteomes" id="UP000185319"/>
    </source>
</evidence>
<dbReference type="EMBL" id="KJ019066">
    <property type="protein sequence ID" value="AIX23255.1"/>
    <property type="molecule type" value="Genomic_DNA"/>
</dbReference>